<accession>A0A151GQ00</accession>
<protein>
    <submittedName>
        <fullName evidence="1">Uncharacterized protein</fullName>
    </submittedName>
</protein>
<sequence>MLAGCVVVASWKGCGEAYAKGASAIVAVTLRIGFATRQVAWYANTDPTNVRGGTCRVAGAWCKYVTGETDPPYTRSSNGTLDAAGAVGQSLRETGTGLADLSCAAVLRDAARWQHGRQAYSKRARLAADALARGGADGDVARHADAETTYLANAGARRVARAWRQQAGQTNALGATLTVDAACARGAVDEPVGETNAGDAAVGLDTVSGRCARGYWWKQADAFRANERSGTSCGAVTACREDIGQATAKPTDLSAGALDIRCAGVERIRQTGS</sequence>
<evidence type="ECO:0000313" key="2">
    <source>
        <dbReference type="Proteomes" id="UP000076580"/>
    </source>
</evidence>
<dbReference type="AlphaFoldDB" id="A0A151GQ00"/>
<reference evidence="1 2" key="1">
    <citation type="journal article" date="2016" name="Sci. Rep.">
        <title>Insights into Adaptations to a Near-Obligate Nematode Endoparasitic Lifestyle from the Finished Genome of Drechmeria coniospora.</title>
        <authorList>
            <person name="Zhang L."/>
            <person name="Zhou Z."/>
            <person name="Guo Q."/>
            <person name="Fokkens L."/>
            <person name="Miskei M."/>
            <person name="Pocsi I."/>
            <person name="Zhang W."/>
            <person name="Chen M."/>
            <person name="Wang L."/>
            <person name="Sun Y."/>
            <person name="Donzelli B.G."/>
            <person name="Gibson D.M."/>
            <person name="Nelson D.R."/>
            <person name="Luo J.G."/>
            <person name="Rep M."/>
            <person name="Liu H."/>
            <person name="Yang S."/>
            <person name="Wang J."/>
            <person name="Krasnoff S.B."/>
            <person name="Xu Y."/>
            <person name="Molnar I."/>
            <person name="Lin M."/>
        </authorList>
    </citation>
    <scope>NUCLEOTIDE SEQUENCE [LARGE SCALE GENOMIC DNA]</scope>
    <source>
        <strain evidence="1 2">ARSEF 6962</strain>
    </source>
</reference>
<organism evidence="1 2">
    <name type="scientific">Drechmeria coniospora</name>
    <name type="common">Nematophagous fungus</name>
    <name type="synonym">Meria coniospora</name>
    <dbReference type="NCBI Taxonomy" id="98403"/>
    <lineage>
        <taxon>Eukaryota</taxon>
        <taxon>Fungi</taxon>
        <taxon>Dikarya</taxon>
        <taxon>Ascomycota</taxon>
        <taxon>Pezizomycotina</taxon>
        <taxon>Sordariomycetes</taxon>
        <taxon>Hypocreomycetidae</taxon>
        <taxon>Hypocreales</taxon>
        <taxon>Ophiocordycipitaceae</taxon>
        <taxon>Drechmeria</taxon>
    </lineage>
</organism>
<dbReference type="InParanoid" id="A0A151GQ00"/>
<dbReference type="EMBL" id="LAYC01000001">
    <property type="protein sequence ID" value="KYK59072.1"/>
    <property type="molecule type" value="Genomic_DNA"/>
</dbReference>
<dbReference type="GeneID" id="63712842"/>
<gene>
    <name evidence="1" type="ORF">DCS_00199</name>
</gene>
<comment type="caution">
    <text evidence="1">The sequence shown here is derived from an EMBL/GenBank/DDBJ whole genome shotgun (WGS) entry which is preliminary data.</text>
</comment>
<proteinExistence type="predicted"/>
<evidence type="ECO:0000313" key="1">
    <source>
        <dbReference type="EMBL" id="KYK59072.1"/>
    </source>
</evidence>
<name>A0A151GQ00_DRECN</name>
<dbReference type="RefSeq" id="XP_040658424.1">
    <property type="nucleotide sequence ID" value="XM_040797541.1"/>
</dbReference>
<keyword evidence="2" id="KW-1185">Reference proteome</keyword>
<dbReference type="Proteomes" id="UP000076580">
    <property type="component" value="Chromosome 01"/>
</dbReference>